<name>A0ABP7LZY7_9GAMM</name>
<reference evidence="5" key="1">
    <citation type="journal article" date="2019" name="Int. J. Syst. Evol. Microbiol.">
        <title>The Global Catalogue of Microorganisms (GCM) 10K type strain sequencing project: providing services to taxonomists for standard genome sequencing and annotation.</title>
        <authorList>
            <consortium name="The Broad Institute Genomics Platform"/>
            <consortium name="The Broad Institute Genome Sequencing Center for Infectious Disease"/>
            <person name="Wu L."/>
            <person name="Ma J."/>
        </authorList>
    </citation>
    <scope>NUCLEOTIDE SEQUENCE [LARGE SCALE GENOMIC DNA]</scope>
    <source>
        <strain evidence="5">JCM 17551</strain>
    </source>
</reference>
<dbReference type="InterPro" id="IPR020084">
    <property type="entry name" value="NUDIX_hydrolase_CS"/>
</dbReference>
<protein>
    <submittedName>
        <fullName evidence="4">NUDIX hydrolase</fullName>
    </submittedName>
</protein>
<evidence type="ECO:0000313" key="5">
    <source>
        <dbReference type="Proteomes" id="UP001501565"/>
    </source>
</evidence>
<dbReference type="Proteomes" id="UP001501565">
    <property type="component" value="Unassembled WGS sequence"/>
</dbReference>
<dbReference type="PANTHER" id="PTHR43222:SF2">
    <property type="entry name" value="NUDIX HYDROLASE 23, CHLOROPLASTIC"/>
    <property type="match status" value="1"/>
</dbReference>
<accession>A0ABP7LZY7</accession>
<dbReference type="Gene3D" id="3.90.79.10">
    <property type="entry name" value="Nucleoside Triphosphate Pyrophosphohydrolase"/>
    <property type="match status" value="1"/>
</dbReference>
<comment type="caution">
    <text evidence="4">The sequence shown here is derived from an EMBL/GenBank/DDBJ whole genome shotgun (WGS) entry which is preliminary data.</text>
</comment>
<comment type="cofactor">
    <cofactor evidence="1">
        <name>Mg(2+)</name>
        <dbReference type="ChEBI" id="CHEBI:18420"/>
    </cofactor>
</comment>
<dbReference type="GO" id="GO:0016787">
    <property type="term" value="F:hydrolase activity"/>
    <property type="evidence" value="ECO:0007669"/>
    <property type="project" value="UniProtKB-KW"/>
</dbReference>
<dbReference type="InterPro" id="IPR015797">
    <property type="entry name" value="NUDIX_hydrolase-like_dom_sf"/>
</dbReference>
<dbReference type="InterPro" id="IPR029401">
    <property type="entry name" value="Nudix_N"/>
</dbReference>
<dbReference type="PROSITE" id="PS00893">
    <property type="entry name" value="NUDIX_BOX"/>
    <property type="match status" value="1"/>
</dbReference>
<evidence type="ECO:0000256" key="2">
    <source>
        <dbReference type="ARBA" id="ARBA00022801"/>
    </source>
</evidence>
<gene>
    <name evidence="4" type="ORF">GCM10022277_02810</name>
</gene>
<evidence type="ECO:0000259" key="3">
    <source>
        <dbReference type="PROSITE" id="PS51462"/>
    </source>
</evidence>
<dbReference type="EMBL" id="BAABBN010000004">
    <property type="protein sequence ID" value="GAA3911620.1"/>
    <property type="molecule type" value="Genomic_DNA"/>
</dbReference>
<evidence type="ECO:0000256" key="1">
    <source>
        <dbReference type="ARBA" id="ARBA00001946"/>
    </source>
</evidence>
<dbReference type="InterPro" id="IPR000086">
    <property type="entry name" value="NUDIX_hydrolase_dom"/>
</dbReference>
<keyword evidence="2 4" id="KW-0378">Hydrolase</keyword>
<dbReference type="Pfam" id="PF00293">
    <property type="entry name" value="NUDIX"/>
    <property type="match status" value="1"/>
</dbReference>
<dbReference type="Pfam" id="PF14803">
    <property type="entry name" value="Zn_ribbon_Nudix"/>
    <property type="match status" value="1"/>
</dbReference>
<evidence type="ECO:0000313" key="4">
    <source>
        <dbReference type="EMBL" id="GAA3911620.1"/>
    </source>
</evidence>
<dbReference type="Gene3D" id="2.20.70.10">
    <property type="match status" value="1"/>
</dbReference>
<dbReference type="CDD" id="cd04511">
    <property type="entry name" value="NUDIX_Hydrolase"/>
    <property type="match status" value="1"/>
</dbReference>
<sequence length="190" mass="21744">MKFCSDCGAPVTRLIPDMDNKLRDVCTSCHTIHYQNPKIVAGTLPVFGNKVLLCKRAIEPRLGYWTLPAGFMENKETTPQAAIRETQEEANASVELSHLLSMIDVPHISQVHMFFYAELTDLNFSSGEESLEVKLFSEDEIPWEEIAFPTVKKTLKHYLSERKIKNHYKNYELLMETIEFSERIQASTAS</sequence>
<keyword evidence="5" id="KW-1185">Reference proteome</keyword>
<dbReference type="RefSeq" id="WP_344794711.1">
    <property type="nucleotide sequence ID" value="NZ_BAABBN010000004.1"/>
</dbReference>
<dbReference type="PROSITE" id="PS51462">
    <property type="entry name" value="NUDIX"/>
    <property type="match status" value="1"/>
</dbReference>
<dbReference type="PANTHER" id="PTHR43222">
    <property type="entry name" value="NUDIX HYDROLASE 23"/>
    <property type="match status" value="1"/>
</dbReference>
<feature type="domain" description="Nudix hydrolase" evidence="3">
    <location>
        <begin position="36"/>
        <end position="159"/>
    </location>
</feature>
<dbReference type="SUPFAM" id="SSF55811">
    <property type="entry name" value="Nudix"/>
    <property type="match status" value="1"/>
</dbReference>
<proteinExistence type="predicted"/>
<organism evidence="4 5">
    <name type="scientific">Litoribacillus peritrichatus</name>
    <dbReference type="NCBI Taxonomy" id="718191"/>
    <lineage>
        <taxon>Bacteria</taxon>
        <taxon>Pseudomonadati</taxon>
        <taxon>Pseudomonadota</taxon>
        <taxon>Gammaproteobacteria</taxon>
        <taxon>Oceanospirillales</taxon>
        <taxon>Oceanospirillaceae</taxon>
        <taxon>Litoribacillus</taxon>
    </lineage>
</organism>